<dbReference type="Gene3D" id="3.40.50.1360">
    <property type="match status" value="1"/>
</dbReference>
<dbReference type="InterPro" id="IPR006148">
    <property type="entry name" value="Glc/Gal-6P_isomerase"/>
</dbReference>
<evidence type="ECO:0000313" key="4">
    <source>
        <dbReference type="Proteomes" id="UP001165160"/>
    </source>
</evidence>
<dbReference type="InterPro" id="IPR037171">
    <property type="entry name" value="NagB/RpiA_transferase-like"/>
</dbReference>
<dbReference type="PANTHER" id="PTHR11054:SF0">
    <property type="entry name" value="6-PHOSPHOGLUCONOLACTONASE"/>
    <property type="match status" value="1"/>
</dbReference>
<reference evidence="4" key="1">
    <citation type="journal article" date="2023" name="Commun. Biol.">
        <title>Genome analysis of Parmales, the sister group of diatoms, reveals the evolutionary specialization of diatoms from phago-mixotrophs to photoautotrophs.</title>
        <authorList>
            <person name="Ban H."/>
            <person name="Sato S."/>
            <person name="Yoshikawa S."/>
            <person name="Yamada K."/>
            <person name="Nakamura Y."/>
            <person name="Ichinomiya M."/>
            <person name="Sato N."/>
            <person name="Blanc-Mathieu R."/>
            <person name="Endo H."/>
            <person name="Kuwata A."/>
            <person name="Ogata H."/>
        </authorList>
    </citation>
    <scope>NUCLEOTIDE SEQUENCE [LARGE SCALE GENOMIC DNA]</scope>
    <source>
        <strain evidence="4">NIES 3699</strain>
    </source>
</reference>
<dbReference type="Proteomes" id="UP001165160">
    <property type="component" value="Unassembled WGS sequence"/>
</dbReference>
<keyword evidence="1" id="KW-0732">Signal</keyword>
<dbReference type="PANTHER" id="PTHR11054">
    <property type="entry name" value="6-PHOSPHOGLUCONOLACTONASE"/>
    <property type="match status" value="1"/>
</dbReference>
<feature type="domain" description="Glucosamine/galactosamine-6-phosphate isomerase" evidence="2">
    <location>
        <begin position="52"/>
        <end position="263"/>
    </location>
</feature>
<dbReference type="Pfam" id="PF01182">
    <property type="entry name" value="Glucosamine_iso"/>
    <property type="match status" value="1"/>
</dbReference>
<feature type="chain" id="PRO_5040785375" description="Glucosamine/galactosamine-6-phosphate isomerase domain-containing protein" evidence="1">
    <location>
        <begin position="22"/>
        <end position="281"/>
    </location>
</feature>
<proteinExistence type="predicted"/>
<organism evidence="3 4">
    <name type="scientific">Triparma verrucosa</name>
    <dbReference type="NCBI Taxonomy" id="1606542"/>
    <lineage>
        <taxon>Eukaryota</taxon>
        <taxon>Sar</taxon>
        <taxon>Stramenopiles</taxon>
        <taxon>Ochrophyta</taxon>
        <taxon>Bolidophyceae</taxon>
        <taxon>Parmales</taxon>
        <taxon>Triparmaceae</taxon>
        <taxon>Triparma</taxon>
    </lineage>
</organism>
<dbReference type="InterPro" id="IPR039104">
    <property type="entry name" value="6PGL"/>
</dbReference>
<accession>A0A9W7ETH7</accession>
<dbReference type="EMBL" id="BRXX01000112">
    <property type="protein sequence ID" value="GMH91113.1"/>
    <property type="molecule type" value="Genomic_DNA"/>
</dbReference>
<evidence type="ECO:0000259" key="2">
    <source>
        <dbReference type="Pfam" id="PF01182"/>
    </source>
</evidence>
<dbReference type="AlphaFoldDB" id="A0A9W7ETH7"/>
<sequence length="281" mass="30095">MKRLSILEILLFVLNIGRIGSFVLRPPSFISNTILSATKLSPVAPDKVHILPDADAVSNRIVSIVNEAASKAISSKGHFNLAIPGGSILNMLSEISDPPWASKTTLAYVNHKCVENDDLNLSTHAKANSKFLSTWSGCNVLTLTGSSSPSNEAEIYKTSLKSLPLKGSYPSFDLCLIGVGTDGHIGSLYPSRPELTLTDWILPVSMKEPGSITFSLPMILNSEEIVIAACGVSEKYPLGKSEGMKRAIMGDETVETFPAVGLREKATWIIDEAAGSSLEGY</sequence>
<name>A0A9W7ETH7_9STRA</name>
<evidence type="ECO:0000313" key="3">
    <source>
        <dbReference type="EMBL" id="GMH91113.1"/>
    </source>
</evidence>
<gene>
    <name evidence="3" type="ORF">TrVE_jg5046</name>
</gene>
<comment type="caution">
    <text evidence="3">The sequence shown here is derived from an EMBL/GenBank/DDBJ whole genome shotgun (WGS) entry which is preliminary data.</text>
</comment>
<dbReference type="GO" id="GO:0005975">
    <property type="term" value="P:carbohydrate metabolic process"/>
    <property type="evidence" value="ECO:0007669"/>
    <property type="project" value="InterPro"/>
</dbReference>
<feature type="signal peptide" evidence="1">
    <location>
        <begin position="1"/>
        <end position="21"/>
    </location>
</feature>
<evidence type="ECO:0000256" key="1">
    <source>
        <dbReference type="SAM" id="SignalP"/>
    </source>
</evidence>
<keyword evidence="4" id="KW-1185">Reference proteome</keyword>
<protein>
    <recommendedName>
        <fullName evidence="2">Glucosamine/galactosamine-6-phosphate isomerase domain-containing protein</fullName>
    </recommendedName>
</protein>
<dbReference type="SUPFAM" id="SSF100950">
    <property type="entry name" value="NagB/RpiA/CoA transferase-like"/>
    <property type="match status" value="1"/>
</dbReference>